<evidence type="ECO:0000256" key="1">
    <source>
        <dbReference type="SAM" id="MobiDB-lite"/>
    </source>
</evidence>
<keyword evidence="3" id="KW-1185">Reference proteome</keyword>
<dbReference type="EMBL" id="JAEFBK010000013">
    <property type="protein sequence ID" value="KAG7533360.1"/>
    <property type="molecule type" value="Genomic_DNA"/>
</dbReference>
<accession>A0A8T1XNL7</accession>
<feature type="region of interest" description="Disordered" evidence="1">
    <location>
        <begin position="1"/>
        <end position="31"/>
    </location>
</feature>
<dbReference type="AlphaFoldDB" id="A0A8T1XNL7"/>
<evidence type="ECO:0000313" key="2">
    <source>
        <dbReference type="EMBL" id="KAG7533360.1"/>
    </source>
</evidence>
<dbReference type="Proteomes" id="UP000694240">
    <property type="component" value="Chromosome 13"/>
</dbReference>
<feature type="non-terminal residue" evidence="2">
    <location>
        <position position="31"/>
    </location>
</feature>
<organism evidence="2 3">
    <name type="scientific">Arabidopsis thaliana x Arabidopsis arenosa</name>
    <dbReference type="NCBI Taxonomy" id="1240361"/>
    <lineage>
        <taxon>Eukaryota</taxon>
        <taxon>Viridiplantae</taxon>
        <taxon>Streptophyta</taxon>
        <taxon>Embryophyta</taxon>
        <taxon>Tracheophyta</taxon>
        <taxon>Spermatophyta</taxon>
        <taxon>Magnoliopsida</taxon>
        <taxon>eudicotyledons</taxon>
        <taxon>Gunneridae</taxon>
        <taxon>Pentapetalae</taxon>
        <taxon>rosids</taxon>
        <taxon>malvids</taxon>
        <taxon>Brassicales</taxon>
        <taxon>Brassicaceae</taxon>
        <taxon>Camelineae</taxon>
        <taxon>Arabidopsis</taxon>
    </lineage>
</organism>
<reference evidence="2 3" key="1">
    <citation type="submission" date="2020-12" db="EMBL/GenBank/DDBJ databases">
        <title>Concerted genomic and epigenomic changes stabilize Arabidopsis allopolyploids.</title>
        <authorList>
            <person name="Chen Z."/>
        </authorList>
    </citation>
    <scope>NUCLEOTIDE SEQUENCE [LARGE SCALE GENOMIC DNA]</scope>
    <source>
        <strain evidence="2">Allo738</strain>
        <tissue evidence="2">Leaf</tissue>
    </source>
</reference>
<comment type="caution">
    <text evidence="2">The sequence shown here is derived from an EMBL/GenBank/DDBJ whole genome shotgun (WGS) entry which is preliminary data.</text>
</comment>
<name>A0A8T1XNL7_9BRAS</name>
<protein>
    <submittedName>
        <fullName evidence="2">Uncharacterized protein</fullName>
    </submittedName>
</protein>
<sequence length="31" mass="3596">MKMLAKREDLEGDIEINKKSQHSSIKPEKVL</sequence>
<gene>
    <name evidence="2" type="ORF">ISN45_Aa08g009950</name>
</gene>
<evidence type="ECO:0000313" key="3">
    <source>
        <dbReference type="Proteomes" id="UP000694240"/>
    </source>
</evidence>
<proteinExistence type="predicted"/>